<feature type="region of interest" description="Disordered" evidence="1">
    <location>
        <begin position="183"/>
        <end position="215"/>
    </location>
</feature>
<feature type="domain" description="Nucleolar protein Dnt1-like N-terminal" evidence="2">
    <location>
        <begin position="87"/>
        <end position="156"/>
    </location>
</feature>
<sequence>MWRLQIVLVPPSARDAILLLEANTTINDTSQQAFPMLQHIEDHITNSNNKSISNNDNDSSSVTSSSSRRMVQSNDGRDILNFLPNCKKFLHFTNDSNTLLQLSSEILTKVDKLYPDFNQAIEIVSLQDRHGCDLDSQFMIKDVFETDGIVLVILKDELDCNESQQVSVFQIGRQRKRINNNSPARRLSVTERKKKIPNEDLSSTPNKDSMHPVAKNSLRKNFINKSRVSTPLMNEILPVANSHEILNKEKAFVRASPVILVSNAHTDLPRNYSTDGETKVHEGDNNKENIPSYNEKQENRNTKSLEAETPDEQYNSSDDHDFEPTLDSSQQVSYDSIDTDFQLSNTSSTNSDMHMQHFKSPSMVRSPRKSSLEIKVQNKRSENLSPNDKDVSENYRRIENFSDEEDLNDMDNSHADSFVNNSKKASMNFRDVGSDLENVSFTSDINDAVQSTQTTKNAVSPSSSSKNNNRQNPKEAKEELFNLIENEFPDKSSVTISAKPREKSIKIQETIRILNRFKPIEDAKTQKKKSITESSFRKFPSTIGDKAQSNIPEDVHKSTKDNNKSIKVGTVKVKRMIVDAEAKVREFKKKRNMGNKSLKDIFANAGRTSKANSSIKVVKLTRDPVDNSKGKTETVLNSGLQVQNSDMASGLGPSKESTPEEVINRQTTPFSIPKTSSSNIAPHFKTIKVTRSNSSSSSSSSISSASSSDGSSADESHNRSNARNIQVRKLSLKTFHEPIRDSSDQRMSDVEGDYAKKYQTPKYIESDKYDE</sequence>
<feature type="region of interest" description="Disordered" evidence="1">
    <location>
        <begin position="525"/>
        <end position="561"/>
    </location>
</feature>
<feature type="compositionally biased region" description="Low complexity" evidence="1">
    <location>
        <begin position="692"/>
        <end position="713"/>
    </location>
</feature>
<feature type="compositionally biased region" description="Polar residues" evidence="1">
    <location>
        <begin position="664"/>
        <end position="680"/>
    </location>
</feature>
<dbReference type="AlphaFoldDB" id="A0A6C1EBE6"/>
<dbReference type="GO" id="GO:0000183">
    <property type="term" value="P:rDNA heterochromatin formation"/>
    <property type="evidence" value="ECO:0007669"/>
    <property type="project" value="InterPro"/>
</dbReference>
<dbReference type="OrthoDB" id="6365676at2759"/>
<evidence type="ECO:0000259" key="2">
    <source>
        <dbReference type="Pfam" id="PF10407"/>
    </source>
</evidence>
<gene>
    <name evidence="3" type="ORF">GRS66_009084</name>
</gene>
<feature type="region of interest" description="Disordered" evidence="1">
    <location>
        <begin position="267"/>
        <end position="372"/>
    </location>
</feature>
<feature type="region of interest" description="Disordered" evidence="1">
    <location>
        <begin position="46"/>
        <end position="71"/>
    </location>
</feature>
<feature type="compositionally biased region" description="Basic and acidic residues" evidence="1">
    <location>
        <begin position="276"/>
        <end position="287"/>
    </location>
</feature>
<dbReference type="InterPro" id="IPR043185">
    <property type="entry name" value="Net1/Tof2"/>
</dbReference>
<feature type="compositionally biased region" description="Polar residues" evidence="1">
    <location>
        <begin position="634"/>
        <end position="647"/>
    </location>
</feature>
<dbReference type="PANTHER" id="PTHR28196">
    <property type="entry name" value="NUCLEOLAR PROTEIN NET1-RELATED"/>
    <property type="match status" value="1"/>
</dbReference>
<proteinExistence type="predicted"/>
<feature type="region of interest" description="Disordered" evidence="1">
    <location>
        <begin position="624"/>
        <end position="771"/>
    </location>
</feature>
<evidence type="ECO:0000313" key="4">
    <source>
        <dbReference type="Proteomes" id="UP000501346"/>
    </source>
</evidence>
<dbReference type="Pfam" id="PF10407">
    <property type="entry name" value="Cytokin_check_N"/>
    <property type="match status" value="1"/>
</dbReference>
<feature type="region of interest" description="Disordered" evidence="1">
    <location>
        <begin position="452"/>
        <end position="475"/>
    </location>
</feature>
<keyword evidence="4" id="KW-1185">Reference proteome</keyword>
<protein>
    <recommendedName>
        <fullName evidence="2">Nucleolar protein Dnt1-like N-terminal domain-containing protein</fullName>
    </recommendedName>
</protein>
<evidence type="ECO:0000313" key="3">
    <source>
        <dbReference type="EMBL" id="QID86455.1"/>
    </source>
</evidence>
<name>A0A6C1EBE6_SACPS</name>
<feature type="compositionally biased region" description="Polar residues" evidence="1">
    <location>
        <begin position="326"/>
        <end position="353"/>
    </location>
</feature>
<dbReference type="EMBL" id="CP049008">
    <property type="protein sequence ID" value="QID86455.1"/>
    <property type="molecule type" value="Genomic_DNA"/>
</dbReference>
<reference evidence="3 4" key="1">
    <citation type="journal article" date="2019" name="BMC Genomics">
        <title>Chromosome level assembly and comparative genome analysis confirm lager-brewing yeasts originated from a single hybridization.</title>
        <authorList>
            <person name="Salazar A.N."/>
            <person name="Gorter de Vries A.R."/>
            <person name="van den Broek M."/>
            <person name="Brouwers N."/>
            <person name="de la Torre Cortes P."/>
            <person name="Kuijpers N.G.A."/>
            <person name="Daran J.G."/>
            <person name="Abeel T."/>
        </authorList>
    </citation>
    <scope>NUCLEOTIDE SEQUENCE [LARGE SCALE GENOMIC DNA]</scope>
    <source>
        <strain evidence="3 4">CBS 1483</strain>
    </source>
</reference>
<accession>A0A6C1EBE6</accession>
<dbReference type="PANTHER" id="PTHR28196:SF1">
    <property type="entry name" value="NUCLEOLAR PROTEIN NET1-RELATED"/>
    <property type="match status" value="1"/>
</dbReference>
<feature type="compositionally biased region" description="Basic and acidic residues" evidence="1">
    <location>
        <begin position="734"/>
        <end position="756"/>
    </location>
</feature>
<organism evidence="3 4">
    <name type="scientific">Saccharomyces pastorianus</name>
    <name type="common">Lager yeast</name>
    <name type="synonym">Saccharomyces cerevisiae x Saccharomyces eubayanus</name>
    <dbReference type="NCBI Taxonomy" id="27292"/>
    <lineage>
        <taxon>Eukaryota</taxon>
        <taxon>Fungi</taxon>
        <taxon>Dikarya</taxon>
        <taxon>Ascomycota</taxon>
        <taxon>Saccharomycotina</taxon>
        <taxon>Saccharomycetes</taxon>
        <taxon>Saccharomycetales</taxon>
        <taxon>Saccharomycetaceae</taxon>
        <taxon>Saccharomyces</taxon>
    </lineage>
</organism>
<feature type="compositionally biased region" description="Basic and acidic residues" evidence="1">
    <location>
        <begin position="295"/>
        <end position="306"/>
    </location>
</feature>
<dbReference type="Proteomes" id="UP000501346">
    <property type="component" value="Chromosome SeXI"/>
</dbReference>
<dbReference type="InterPro" id="IPR018844">
    <property type="entry name" value="Dnt1-like_N"/>
</dbReference>
<feature type="compositionally biased region" description="Polar residues" evidence="1">
    <location>
        <begin position="452"/>
        <end position="471"/>
    </location>
</feature>
<evidence type="ECO:0000256" key="1">
    <source>
        <dbReference type="SAM" id="MobiDB-lite"/>
    </source>
</evidence>